<dbReference type="InterPro" id="IPR050568">
    <property type="entry name" value="Transcr_DNA_Rep_Reg"/>
</dbReference>
<dbReference type="AlphaFoldDB" id="A0A8T0PGH3"/>
<dbReference type="EMBL" id="CM029051">
    <property type="protein sequence ID" value="KAG2561221.1"/>
    <property type="molecule type" value="Genomic_DNA"/>
</dbReference>
<keyword evidence="2" id="KW-0539">Nucleus</keyword>
<feature type="compositionally biased region" description="Gly residues" evidence="3">
    <location>
        <begin position="1"/>
        <end position="10"/>
    </location>
</feature>
<evidence type="ECO:0000256" key="2">
    <source>
        <dbReference type="ARBA" id="ARBA00023242"/>
    </source>
</evidence>
<name>A0A8T0PGH3_PANVG</name>
<evidence type="ECO:0000313" key="5">
    <source>
        <dbReference type="EMBL" id="KAG2561221.1"/>
    </source>
</evidence>
<dbReference type="SUPFAM" id="SSF47113">
    <property type="entry name" value="Histone-fold"/>
    <property type="match status" value="1"/>
</dbReference>
<dbReference type="GO" id="GO:0046982">
    <property type="term" value="F:protein heterodimerization activity"/>
    <property type="evidence" value="ECO:0007669"/>
    <property type="project" value="InterPro"/>
</dbReference>
<feature type="domain" description="Transcription factor CBF/NF-Y/archaeal histone" evidence="4">
    <location>
        <begin position="52"/>
        <end position="114"/>
    </location>
</feature>
<dbReference type="InterPro" id="IPR003958">
    <property type="entry name" value="CBFA_NFYB_domain"/>
</dbReference>
<comment type="subcellular location">
    <subcellularLocation>
        <location evidence="1">Nucleus</location>
    </subcellularLocation>
</comment>
<gene>
    <name evidence="5" type="ORF">PVAP13_8KG149300</name>
</gene>
<dbReference type="InterPro" id="IPR009072">
    <property type="entry name" value="Histone-fold"/>
</dbReference>
<feature type="region of interest" description="Disordered" evidence="3">
    <location>
        <begin position="1"/>
        <end position="26"/>
    </location>
</feature>
<dbReference type="OrthoDB" id="636685at2759"/>
<dbReference type="PANTHER" id="PTHR10252">
    <property type="entry name" value="HISTONE-LIKE TRANSCRIPTION FACTOR CCAAT-RELATED"/>
    <property type="match status" value="1"/>
</dbReference>
<feature type="region of interest" description="Disordered" evidence="3">
    <location>
        <begin position="179"/>
        <end position="202"/>
    </location>
</feature>
<evidence type="ECO:0000313" key="6">
    <source>
        <dbReference type="Proteomes" id="UP000823388"/>
    </source>
</evidence>
<dbReference type="Pfam" id="PF00808">
    <property type="entry name" value="CBFD_NFYB_HMF"/>
    <property type="match status" value="1"/>
</dbReference>
<sequence length="202" mass="21842">MSSGSNGGAGRPQELHGSPPTPLPSLQEQELDEFWRKVVGEIENTVNFNNHTIPMSSVVEIIREHQGGLMISSETPPVVAKVLEIFVQELTVRASMHAKSHGGSSILGSDIYEAINSGESYVCLNNVLRRAVTNHDQASMSSNAPQLQQEPHFVAATSRLMEDGPTDHLYKSGEEATQISAEESDEDLNLLTTSSGGTEETK</sequence>
<dbReference type="Gene3D" id="1.10.20.10">
    <property type="entry name" value="Histone, subunit A"/>
    <property type="match status" value="1"/>
</dbReference>
<organism evidence="5 6">
    <name type="scientific">Panicum virgatum</name>
    <name type="common">Blackwell switchgrass</name>
    <dbReference type="NCBI Taxonomy" id="38727"/>
    <lineage>
        <taxon>Eukaryota</taxon>
        <taxon>Viridiplantae</taxon>
        <taxon>Streptophyta</taxon>
        <taxon>Embryophyta</taxon>
        <taxon>Tracheophyta</taxon>
        <taxon>Spermatophyta</taxon>
        <taxon>Magnoliopsida</taxon>
        <taxon>Liliopsida</taxon>
        <taxon>Poales</taxon>
        <taxon>Poaceae</taxon>
        <taxon>PACMAD clade</taxon>
        <taxon>Panicoideae</taxon>
        <taxon>Panicodae</taxon>
        <taxon>Paniceae</taxon>
        <taxon>Panicinae</taxon>
        <taxon>Panicum</taxon>
        <taxon>Panicum sect. Hiantes</taxon>
    </lineage>
</organism>
<dbReference type="GO" id="GO:0005634">
    <property type="term" value="C:nucleus"/>
    <property type="evidence" value="ECO:0007669"/>
    <property type="project" value="UniProtKB-SubCell"/>
</dbReference>
<dbReference type="GO" id="GO:0000976">
    <property type="term" value="F:transcription cis-regulatory region binding"/>
    <property type="evidence" value="ECO:0007669"/>
    <property type="project" value="TreeGrafter"/>
</dbReference>
<evidence type="ECO:0000259" key="4">
    <source>
        <dbReference type="Pfam" id="PF00808"/>
    </source>
</evidence>
<proteinExistence type="predicted"/>
<evidence type="ECO:0000256" key="1">
    <source>
        <dbReference type="ARBA" id="ARBA00004123"/>
    </source>
</evidence>
<dbReference type="PANTHER" id="PTHR10252:SF136">
    <property type="entry name" value="TRANSCRIPTION FACTOR CBF_NF-Y_ARCHAEAL HISTONE DOMAIN-CONTAINING PROTEIN"/>
    <property type="match status" value="1"/>
</dbReference>
<dbReference type="GO" id="GO:0006355">
    <property type="term" value="P:regulation of DNA-templated transcription"/>
    <property type="evidence" value="ECO:0007669"/>
    <property type="project" value="TreeGrafter"/>
</dbReference>
<keyword evidence="6" id="KW-1185">Reference proteome</keyword>
<accession>A0A8T0PGH3</accession>
<protein>
    <recommendedName>
        <fullName evidence="4">Transcription factor CBF/NF-Y/archaeal histone domain-containing protein</fullName>
    </recommendedName>
</protein>
<dbReference type="Proteomes" id="UP000823388">
    <property type="component" value="Chromosome 8K"/>
</dbReference>
<feature type="compositionally biased region" description="Polar residues" evidence="3">
    <location>
        <begin position="190"/>
        <end position="202"/>
    </location>
</feature>
<evidence type="ECO:0000256" key="3">
    <source>
        <dbReference type="SAM" id="MobiDB-lite"/>
    </source>
</evidence>
<comment type="caution">
    <text evidence="5">The sequence shown here is derived from an EMBL/GenBank/DDBJ whole genome shotgun (WGS) entry which is preliminary data.</text>
</comment>
<reference evidence="5" key="1">
    <citation type="submission" date="2020-05" db="EMBL/GenBank/DDBJ databases">
        <title>WGS assembly of Panicum virgatum.</title>
        <authorList>
            <person name="Lovell J.T."/>
            <person name="Jenkins J."/>
            <person name="Shu S."/>
            <person name="Juenger T.E."/>
            <person name="Schmutz J."/>
        </authorList>
    </citation>
    <scope>NUCLEOTIDE SEQUENCE</scope>
    <source>
        <strain evidence="5">AP13</strain>
    </source>
</reference>